<reference evidence="2" key="1">
    <citation type="journal article" date="2023" name="Mol. Phylogenet. Evol.">
        <title>Genome-scale phylogeny and comparative genomics of the fungal order Sordariales.</title>
        <authorList>
            <person name="Hensen N."/>
            <person name="Bonometti L."/>
            <person name="Westerberg I."/>
            <person name="Brannstrom I.O."/>
            <person name="Guillou S."/>
            <person name="Cros-Aarteil S."/>
            <person name="Calhoun S."/>
            <person name="Haridas S."/>
            <person name="Kuo A."/>
            <person name="Mondo S."/>
            <person name="Pangilinan J."/>
            <person name="Riley R."/>
            <person name="LaButti K."/>
            <person name="Andreopoulos B."/>
            <person name="Lipzen A."/>
            <person name="Chen C."/>
            <person name="Yan M."/>
            <person name="Daum C."/>
            <person name="Ng V."/>
            <person name="Clum A."/>
            <person name="Steindorff A."/>
            <person name="Ohm R.A."/>
            <person name="Martin F."/>
            <person name="Silar P."/>
            <person name="Natvig D.O."/>
            <person name="Lalanne C."/>
            <person name="Gautier V."/>
            <person name="Ament-Velasquez S.L."/>
            <person name="Kruys A."/>
            <person name="Hutchinson M.I."/>
            <person name="Powell A.J."/>
            <person name="Barry K."/>
            <person name="Miller A.N."/>
            <person name="Grigoriev I.V."/>
            <person name="Debuchy R."/>
            <person name="Gladieux P."/>
            <person name="Hiltunen Thoren M."/>
            <person name="Johannesson H."/>
        </authorList>
    </citation>
    <scope>NUCLEOTIDE SEQUENCE</scope>
    <source>
        <strain evidence="2">CBS 958.72</strain>
    </source>
</reference>
<accession>A0AAE0TUW5</accession>
<evidence type="ECO:0000256" key="1">
    <source>
        <dbReference type="SAM" id="Phobius"/>
    </source>
</evidence>
<dbReference type="EMBL" id="JAULSN010000002">
    <property type="protein sequence ID" value="KAK3380694.1"/>
    <property type="molecule type" value="Genomic_DNA"/>
</dbReference>
<dbReference type="AlphaFoldDB" id="A0AAE0TUW5"/>
<proteinExistence type="predicted"/>
<keyword evidence="1" id="KW-0812">Transmembrane</keyword>
<protein>
    <submittedName>
        <fullName evidence="2">Uncharacterized protein</fullName>
    </submittedName>
</protein>
<evidence type="ECO:0000313" key="3">
    <source>
        <dbReference type="Proteomes" id="UP001287356"/>
    </source>
</evidence>
<dbReference type="Proteomes" id="UP001287356">
    <property type="component" value="Unassembled WGS sequence"/>
</dbReference>
<name>A0AAE0TUW5_9PEZI</name>
<evidence type="ECO:0000313" key="2">
    <source>
        <dbReference type="EMBL" id="KAK3380694.1"/>
    </source>
</evidence>
<feature type="transmembrane region" description="Helical" evidence="1">
    <location>
        <begin position="43"/>
        <end position="65"/>
    </location>
</feature>
<sequence>MLGLLSICCFISLLFVVFLAILTSMLGLLSLHVSRSPTSNLRLLFALCIPRLICLVLLPSSLFHLRLSDVVFQPLGIGNNSGEPYPCSFWDAPPIWTVWVPLKMVEEIELQLQLLHLRHQLLYLTLVIGESRGVKLVGQLIHEFLRIISLRGVAVSLTSSKVLSSLKPSTEDQISDLFSLCTKTAARIFFVSFFQASLAAGGTMVSSARFRGTEIVSSTVTPKVRVLEADFSTAGSFVEDS</sequence>
<feature type="transmembrane region" description="Helical" evidence="1">
    <location>
        <begin position="7"/>
        <end position="31"/>
    </location>
</feature>
<keyword evidence="1" id="KW-1133">Transmembrane helix</keyword>
<reference evidence="2" key="2">
    <citation type="submission" date="2023-06" db="EMBL/GenBank/DDBJ databases">
        <authorList>
            <consortium name="Lawrence Berkeley National Laboratory"/>
            <person name="Haridas S."/>
            <person name="Hensen N."/>
            <person name="Bonometti L."/>
            <person name="Westerberg I."/>
            <person name="Brannstrom I.O."/>
            <person name="Guillou S."/>
            <person name="Cros-Aarteil S."/>
            <person name="Calhoun S."/>
            <person name="Kuo A."/>
            <person name="Mondo S."/>
            <person name="Pangilinan J."/>
            <person name="Riley R."/>
            <person name="Labutti K."/>
            <person name="Andreopoulos B."/>
            <person name="Lipzen A."/>
            <person name="Chen C."/>
            <person name="Yanf M."/>
            <person name="Daum C."/>
            <person name="Ng V."/>
            <person name="Clum A."/>
            <person name="Steindorff A."/>
            <person name="Ohm R."/>
            <person name="Martin F."/>
            <person name="Silar P."/>
            <person name="Natvig D."/>
            <person name="Lalanne C."/>
            <person name="Gautier V."/>
            <person name="Ament-Velasquez S.L."/>
            <person name="Kruys A."/>
            <person name="Hutchinson M.I."/>
            <person name="Powell A.J."/>
            <person name="Barry K."/>
            <person name="Miller A.N."/>
            <person name="Grigoriev I.V."/>
            <person name="Debuchy R."/>
            <person name="Gladieux P."/>
            <person name="Thoren M.H."/>
            <person name="Johannesson H."/>
        </authorList>
    </citation>
    <scope>NUCLEOTIDE SEQUENCE</scope>
    <source>
        <strain evidence="2">CBS 958.72</strain>
    </source>
</reference>
<keyword evidence="1" id="KW-0472">Membrane</keyword>
<organism evidence="2 3">
    <name type="scientific">Lasiosphaeria ovina</name>
    <dbReference type="NCBI Taxonomy" id="92902"/>
    <lineage>
        <taxon>Eukaryota</taxon>
        <taxon>Fungi</taxon>
        <taxon>Dikarya</taxon>
        <taxon>Ascomycota</taxon>
        <taxon>Pezizomycotina</taxon>
        <taxon>Sordariomycetes</taxon>
        <taxon>Sordariomycetidae</taxon>
        <taxon>Sordariales</taxon>
        <taxon>Lasiosphaeriaceae</taxon>
        <taxon>Lasiosphaeria</taxon>
    </lineage>
</organism>
<comment type="caution">
    <text evidence="2">The sequence shown here is derived from an EMBL/GenBank/DDBJ whole genome shotgun (WGS) entry which is preliminary data.</text>
</comment>
<gene>
    <name evidence="2" type="ORF">B0T24DRAFT_616067</name>
</gene>
<keyword evidence="3" id="KW-1185">Reference proteome</keyword>